<proteinExistence type="predicted"/>
<protein>
    <submittedName>
        <fullName evidence="1">Uncharacterized protein</fullName>
    </submittedName>
</protein>
<dbReference type="CDD" id="cd06661">
    <property type="entry name" value="GGCT_like"/>
    <property type="match status" value="1"/>
</dbReference>
<dbReference type="AlphaFoldDB" id="A0A2G8BBV2"/>
<dbReference type="InterPro" id="IPR009288">
    <property type="entry name" value="AIG2-like_dom"/>
</dbReference>
<dbReference type="SUPFAM" id="SSF110857">
    <property type="entry name" value="Gamma-glutamyl cyclotransferase-like"/>
    <property type="match status" value="1"/>
</dbReference>
<evidence type="ECO:0000313" key="2">
    <source>
        <dbReference type="Proteomes" id="UP000595446"/>
    </source>
</evidence>
<organism evidence="1 2">
    <name type="scientific">Mycobacterium heckeshornense</name>
    <dbReference type="NCBI Taxonomy" id="110505"/>
    <lineage>
        <taxon>Bacteria</taxon>
        <taxon>Bacillati</taxon>
        <taxon>Actinomycetota</taxon>
        <taxon>Actinomycetes</taxon>
        <taxon>Mycobacteriales</taxon>
        <taxon>Mycobacteriaceae</taxon>
        <taxon>Mycobacterium</taxon>
    </lineage>
</organism>
<dbReference type="InterPro" id="IPR036568">
    <property type="entry name" value="GGCT-like_sf"/>
</dbReference>
<name>A0A2G8BBV2_9MYCO</name>
<accession>A0A2G8BBV2</accession>
<dbReference type="OrthoDB" id="9798388at2"/>
<dbReference type="Gene3D" id="3.10.490.10">
    <property type="entry name" value="Gamma-glutamyl cyclotransferase-like"/>
    <property type="match status" value="1"/>
</dbReference>
<keyword evidence="2" id="KW-1185">Reference proteome</keyword>
<dbReference type="Pfam" id="PF06094">
    <property type="entry name" value="GGACT"/>
    <property type="match status" value="1"/>
</dbReference>
<dbReference type="Proteomes" id="UP000595446">
    <property type="component" value="Chromosome"/>
</dbReference>
<dbReference type="STRING" id="110505.ACT16_06040"/>
<evidence type="ECO:0000313" key="1">
    <source>
        <dbReference type="EMBL" id="BCO38118.1"/>
    </source>
</evidence>
<dbReference type="InterPro" id="IPR013024">
    <property type="entry name" value="GGCT-like"/>
</dbReference>
<reference evidence="1 2" key="1">
    <citation type="submission" date="2020-12" db="EMBL/GenBank/DDBJ databases">
        <title>Complete genome sequence of Mycobacterium heckeshornense JCM 15655T, closely related to a pathogenic non-tuberculous mycobacterial species Mycobacterium xenopi.</title>
        <authorList>
            <person name="Yoshida M."/>
            <person name="Fukano H."/>
            <person name="Asakura T."/>
            <person name="Suzuki M."/>
            <person name="Hoshino Y."/>
        </authorList>
    </citation>
    <scope>NUCLEOTIDE SEQUENCE [LARGE SCALE GENOMIC DNA]</scope>
    <source>
        <strain evidence="1 2">JCM 15655</strain>
    </source>
</reference>
<dbReference type="RefSeq" id="WP_048890525.1">
    <property type="nucleotide sequence ID" value="NZ_AP024237.1"/>
</dbReference>
<sequence length="116" mass="12649">MHLLFAYGTLRDPDVQRALFGRLVACENDSLAGFAVDHVEITDPSVVATSGSDRHPILRPGTPDDVVAGSCLRLTADELDAVDRYEVGDYRRVLVTLTSGRPAWVYVSADHAHTLD</sequence>
<dbReference type="EMBL" id="AP024237">
    <property type="protein sequence ID" value="BCO38118.1"/>
    <property type="molecule type" value="Genomic_DNA"/>
</dbReference>
<gene>
    <name evidence="1" type="ORF">MHEC_45510</name>
</gene>